<name>A0A7G9YIX9_9EURY</name>
<dbReference type="EMBL" id="MT631284">
    <property type="protein sequence ID" value="QNO47963.1"/>
    <property type="molecule type" value="Genomic_DNA"/>
</dbReference>
<proteinExistence type="predicted"/>
<evidence type="ECO:0000313" key="1">
    <source>
        <dbReference type="EMBL" id="QNO47963.1"/>
    </source>
</evidence>
<evidence type="ECO:0000313" key="2">
    <source>
        <dbReference type="EMBL" id="QNO48145.1"/>
    </source>
</evidence>
<protein>
    <submittedName>
        <fullName evidence="1">Uncharacterized protein</fullName>
    </submittedName>
</protein>
<dbReference type="AlphaFoldDB" id="A0A7G9YIX9"/>
<accession>A0A7G9YIX9</accession>
<organism evidence="1">
    <name type="scientific">Candidatus Methanogaster sp. ANME-2c ERB4</name>
    <dbReference type="NCBI Taxonomy" id="2759911"/>
    <lineage>
        <taxon>Archaea</taxon>
        <taxon>Methanobacteriati</taxon>
        <taxon>Methanobacteriota</taxon>
        <taxon>Stenosarchaea group</taxon>
        <taxon>Methanomicrobia</taxon>
        <taxon>Methanosarcinales</taxon>
        <taxon>ANME-2 cluster</taxon>
        <taxon>Candidatus Methanogasteraceae</taxon>
        <taxon>Candidatus Methanogaster</taxon>
    </lineage>
</organism>
<sequence length="161" mass="17897">MSFRRVSNLHTARHATGFYLTGMSKASALTAALWRGAMSVIRVAASTLSQGRFLSRYARYAGAERNTGCRSTSFSNYQNSKVFFRIISTNLAEHRMQGIMPWDGSRENCMTGASREISNGGSGFPIMRIWWCMSGWTRRSVMSRLQRSGRTSTGSTGRNTG</sequence>
<dbReference type="EMBL" id="MT631313">
    <property type="protein sequence ID" value="QNO48145.1"/>
    <property type="molecule type" value="Genomic_DNA"/>
</dbReference>
<gene>
    <name evidence="2" type="ORF">GOJLPIDM_00001</name>
    <name evidence="1" type="ORF">KNONPEEI_00001</name>
</gene>
<reference evidence="1" key="1">
    <citation type="submission" date="2020-06" db="EMBL/GenBank/DDBJ databases">
        <title>Unique genomic features of the anaerobic methanotrophic archaea.</title>
        <authorList>
            <person name="Chadwick G.L."/>
            <person name="Skennerton C.T."/>
            <person name="Laso-Perez R."/>
            <person name="Leu A.O."/>
            <person name="Speth D.R."/>
            <person name="Yu H."/>
            <person name="Morgan-Lang C."/>
            <person name="Hatzenpichler R."/>
            <person name="Goudeau D."/>
            <person name="Malmstrom R."/>
            <person name="Brazelton W.J."/>
            <person name="Woyke T."/>
            <person name="Hallam S.J."/>
            <person name="Tyson G.W."/>
            <person name="Wegener G."/>
            <person name="Boetius A."/>
            <person name="Orphan V."/>
        </authorList>
    </citation>
    <scope>NUCLEOTIDE SEQUENCE</scope>
</reference>